<evidence type="ECO:0000259" key="5">
    <source>
        <dbReference type="PROSITE" id="PS50913"/>
    </source>
</evidence>
<dbReference type="PANTHER" id="PTHR18921:SF2">
    <property type="entry name" value="THYROID RECEPTOR-INTERACTING PROTEIN 11"/>
    <property type="match status" value="1"/>
</dbReference>
<dbReference type="AlphaFoldDB" id="A0A1L0BBF9"/>
<dbReference type="GO" id="GO:0005794">
    <property type="term" value="C:Golgi apparatus"/>
    <property type="evidence" value="ECO:0007669"/>
    <property type="project" value="UniProtKB-SubCell"/>
</dbReference>
<dbReference type="PANTHER" id="PTHR18921">
    <property type="entry name" value="MYOSIN HEAVY CHAIN - RELATED"/>
    <property type="match status" value="1"/>
</dbReference>
<gene>
    <name evidence="6" type="ORF">SAMEA4029009_CIC11G00000004758</name>
</gene>
<evidence type="ECO:0000256" key="3">
    <source>
        <dbReference type="ARBA" id="ARBA00023054"/>
    </source>
</evidence>
<dbReference type="InterPro" id="IPR019459">
    <property type="entry name" value="GRAB"/>
</dbReference>
<evidence type="ECO:0000256" key="4">
    <source>
        <dbReference type="SAM" id="MobiDB-lite"/>
    </source>
</evidence>
<dbReference type="EMBL" id="LT635764">
    <property type="protein sequence ID" value="SGZ48782.1"/>
    <property type="molecule type" value="Genomic_DNA"/>
</dbReference>
<dbReference type="GO" id="GO:0006888">
    <property type="term" value="P:endoplasmic reticulum to Golgi vesicle-mediated transport"/>
    <property type="evidence" value="ECO:0007669"/>
    <property type="project" value="TreeGrafter"/>
</dbReference>
<evidence type="ECO:0000313" key="7">
    <source>
        <dbReference type="Proteomes" id="UP000182259"/>
    </source>
</evidence>
<organism evidence="6 7">
    <name type="scientific">Sungouiella intermedia</name>
    <dbReference type="NCBI Taxonomy" id="45354"/>
    <lineage>
        <taxon>Eukaryota</taxon>
        <taxon>Fungi</taxon>
        <taxon>Dikarya</taxon>
        <taxon>Ascomycota</taxon>
        <taxon>Saccharomycotina</taxon>
        <taxon>Pichiomycetes</taxon>
        <taxon>Metschnikowiaceae</taxon>
        <taxon>Sungouiella</taxon>
    </lineage>
</organism>
<evidence type="ECO:0000313" key="6">
    <source>
        <dbReference type="EMBL" id="SGZ48782.1"/>
    </source>
</evidence>
<protein>
    <submittedName>
        <fullName evidence="6">CIC11C00000004758</fullName>
    </submittedName>
</protein>
<dbReference type="InterPro" id="IPR000237">
    <property type="entry name" value="GRIP_dom"/>
</dbReference>
<evidence type="ECO:0000256" key="1">
    <source>
        <dbReference type="ARBA" id="ARBA00004555"/>
    </source>
</evidence>
<proteinExistence type="predicted"/>
<feature type="compositionally biased region" description="Acidic residues" evidence="4">
    <location>
        <begin position="77"/>
        <end position="102"/>
    </location>
</feature>
<feature type="compositionally biased region" description="Acidic residues" evidence="4">
    <location>
        <begin position="11"/>
        <end position="24"/>
    </location>
</feature>
<evidence type="ECO:0000256" key="2">
    <source>
        <dbReference type="ARBA" id="ARBA00023034"/>
    </source>
</evidence>
<comment type="subcellular location">
    <subcellularLocation>
        <location evidence="1">Golgi apparatus</location>
    </subcellularLocation>
</comment>
<feature type="compositionally biased region" description="Polar residues" evidence="4">
    <location>
        <begin position="183"/>
        <end position="192"/>
    </location>
</feature>
<sequence>MADPEAADGWSDMDFDDDNLDVDQDIVEPVETKIVPEVAELLPLPKLEVSAKEDQEIKKQKEQKEQEEQEEQKENIEELEERENLDEQDIQDEEQGENVEVEEIPKVVTAVEHEKQIDLVSEPVDAERIEQSEQLPVPKQNGHREEEENDAVAELRAQLNALQLQIEQKDEELHTLKRRPQPVQENSDNDAVTNLRHKLEDAEAERDDAKQQLEDFLSKISSMKSVVRNYKAAQEELEEVREQLTQAISEKEEADEELAAVKEKSQGKDAEIKKLTDTIVQFKTESSDLNNECDRLSQQLTLLRREYQSKDDSFQDEKYSLENEVSRLAKKISEHKTEYSELELAKEEIAMENKNLTLIIEELKGKIDSKDAEVSQYSLMVEDITAQSEKSIEELNVQVESQKAENAKLVEQLERAQVEAKKLTQSIEQNTEEISRLQEETLKIAELKEEVHSKQLIIGKLRHEAIILNEHLTKSLSMLKQQLSNTDNTVDRELISNVFLNFLQIPRGDSKKFEALLLISALLDWDEPRKVQAGLSHSFPKGKDDEGRPLRQSFVSLWTDFLEKESSNKTANRRMIAL</sequence>
<feature type="compositionally biased region" description="Basic and acidic residues" evidence="4">
    <location>
        <begin position="197"/>
        <end position="208"/>
    </location>
</feature>
<feature type="compositionally biased region" description="Basic and acidic residues" evidence="4">
    <location>
        <begin position="49"/>
        <end position="76"/>
    </location>
</feature>
<keyword evidence="3" id="KW-0175">Coiled coil</keyword>
<feature type="region of interest" description="Disordered" evidence="4">
    <location>
        <begin position="1"/>
        <end position="24"/>
    </location>
</feature>
<reference evidence="6 7" key="1">
    <citation type="submission" date="2016-10" db="EMBL/GenBank/DDBJ databases">
        <authorList>
            <person name="de Groot N.N."/>
        </authorList>
    </citation>
    <scope>NUCLEOTIDE SEQUENCE [LARGE SCALE GENOMIC DNA]</scope>
    <source>
        <strain evidence="6 7">PYCC 4715</strain>
    </source>
</reference>
<dbReference type="GO" id="GO:0007030">
    <property type="term" value="P:Golgi organization"/>
    <property type="evidence" value="ECO:0007669"/>
    <property type="project" value="TreeGrafter"/>
</dbReference>
<dbReference type="Pfam" id="PF10375">
    <property type="entry name" value="GRAB"/>
    <property type="match status" value="1"/>
</dbReference>
<feature type="region of interest" description="Disordered" evidence="4">
    <location>
        <begin position="44"/>
        <end position="104"/>
    </location>
</feature>
<keyword evidence="2" id="KW-0333">Golgi apparatus</keyword>
<feature type="region of interest" description="Disordered" evidence="4">
    <location>
        <begin position="122"/>
        <end position="152"/>
    </location>
</feature>
<dbReference type="GO" id="GO:0031267">
    <property type="term" value="F:small GTPase binding"/>
    <property type="evidence" value="ECO:0007669"/>
    <property type="project" value="TreeGrafter"/>
</dbReference>
<dbReference type="PROSITE" id="PS50913">
    <property type="entry name" value="GRIP"/>
    <property type="match status" value="1"/>
</dbReference>
<dbReference type="Proteomes" id="UP000182259">
    <property type="component" value="Chromosome I"/>
</dbReference>
<name>A0A1L0BBF9_9ASCO</name>
<feature type="domain" description="GRIP" evidence="5">
    <location>
        <begin position="485"/>
        <end position="536"/>
    </location>
</feature>
<feature type="region of interest" description="Disordered" evidence="4">
    <location>
        <begin position="171"/>
        <end position="208"/>
    </location>
</feature>
<accession>A0A1L0BBF9</accession>